<protein>
    <submittedName>
        <fullName evidence="1">Uncharacterized protein</fullName>
    </submittedName>
</protein>
<name>A0A0P0AB84_9RHOB</name>
<dbReference type="Proteomes" id="UP000064920">
    <property type="component" value="Chromosome"/>
</dbReference>
<gene>
    <name evidence="1" type="ORF">IMCC12053_2163</name>
</gene>
<dbReference type="EMBL" id="CP012023">
    <property type="protein sequence ID" value="ALI56110.1"/>
    <property type="molecule type" value="Genomic_DNA"/>
</dbReference>
<keyword evidence="2" id="KW-1185">Reference proteome</keyword>
<dbReference type="OrthoDB" id="9985498at2"/>
<evidence type="ECO:0000313" key="1">
    <source>
        <dbReference type="EMBL" id="ALI56110.1"/>
    </source>
</evidence>
<dbReference type="KEGG" id="cmar:IMCC12053_2163"/>
<dbReference type="AlphaFoldDB" id="A0A0P0AB84"/>
<evidence type="ECO:0000313" key="2">
    <source>
        <dbReference type="Proteomes" id="UP000064920"/>
    </source>
</evidence>
<dbReference type="STRING" id="1397108.IMCC12053_2163"/>
<sequence>MTKRTDAEIDKIVDDLVGDHDVAEKLKTKLHGGPDVARVVFVKARENATDGDDDMWDNMPV</sequence>
<dbReference type="RefSeq" id="WP_062218846.1">
    <property type="nucleotide sequence ID" value="NZ_CP012023.1"/>
</dbReference>
<proteinExistence type="predicted"/>
<reference evidence="1 2" key="1">
    <citation type="submission" date="2015-05" db="EMBL/GenBank/DDBJ databases">
        <authorList>
            <person name="Wang D.B."/>
            <person name="Wang M."/>
        </authorList>
    </citation>
    <scope>NUCLEOTIDE SEQUENCE [LARGE SCALE GENOMIC DNA]</scope>
    <source>
        <strain evidence="1 2">IMCC 12053</strain>
    </source>
</reference>
<organism evidence="1 2">
    <name type="scientific">Celeribacter marinus</name>
    <dbReference type="NCBI Taxonomy" id="1397108"/>
    <lineage>
        <taxon>Bacteria</taxon>
        <taxon>Pseudomonadati</taxon>
        <taxon>Pseudomonadota</taxon>
        <taxon>Alphaproteobacteria</taxon>
        <taxon>Rhodobacterales</taxon>
        <taxon>Roseobacteraceae</taxon>
        <taxon>Celeribacter</taxon>
    </lineage>
</organism>
<dbReference type="PATRIC" id="fig|1397108.4.peg.2216"/>
<accession>A0A0P0AB84</accession>